<dbReference type="Pfam" id="PF12697">
    <property type="entry name" value="Abhydrolase_6"/>
    <property type="match status" value="1"/>
</dbReference>
<reference evidence="3 4" key="1">
    <citation type="submission" date="2024-09" db="EMBL/GenBank/DDBJ databases">
        <authorList>
            <person name="Sun Q."/>
            <person name="Mori K."/>
        </authorList>
    </citation>
    <scope>NUCLEOTIDE SEQUENCE [LARGE SCALE GENOMIC DNA]</scope>
    <source>
        <strain evidence="3 4">CCM 7706</strain>
    </source>
</reference>
<evidence type="ECO:0000256" key="1">
    <source>
        <dbReference type="SAM" id="SignalP"/>
    </source>
</evidence>
<dbReference type="InterPro" id="IPR029058">
    <property type="entry name" value="AB_hydrolase_fold"/>
</dbReference>
<dbReference type="InterPro" id="IPR050228">
    <property type="entry name" value="Carboxylesterase_BioH"/>
</dbReference>
<sequence length="310" mass="32541">MTRMPALDRRALLGGALAAPALAAVPAALPALAAAPAGAPAGPWTEAGSVVRAGGRLAWRALGPRDGAPVVLLHKLGGWASDWRGVAPRLGAGRRVIAFDLPGHGDSVMLGNPPYVQTVAETAAMLVAALDELGIARASFAGNSLGGVVSTAIAATWPARVERLVLASVSLFPGYDRARLAELEAQRDPKVYTADWRPVPRAAGGAGDFATLVPEVETEQDASRARADRWIRPNERGVGLFNTQAALARTIAPLLFVYGDRGHYVKYVETGRALRGDARVVQLAETGSFVHQERPVEVAAAMRRFLDGEG</sequence>
<dbReference type="Proteomes" id="UP001589798">
    <property type="component" value="Unassembled WGS sequence"/>
</dbReference>
<dbReference type="Gene3D" id="3.40.50.1820">
    <property type="entry name" value="alpha/beta hydrolase"/>
    <property type="match status" value="1"/>
</dbReference>
<dbReference type="PRINTS" id="PR00111">
    <property type="entry name" value="ABHYDROLASE"/>
</dbReference>
<evidence type="ECO:0000259" key="2">
    <source>
        <dbReference type="Pfam" id="PF12697"/>
    </source>
</evidence>
<accession>A0ABV6CT34</accession>
<dbReference type="InterPro" id="IPR000073">
    <property type="entry name" value="AB_hydrolase_1"/>
</dbReference>
<name>A0ABV6CT34_9SPHN</name>
<dbReference type="RefSeq" id="WP_379486371.1">
    <property type="nucleotide sequence ID" value="NZ_JBHLWK010000008.1"/>
</dbReference>
<dbReference type="SUPFAM" id="SSF53474">
    <property type="entry name" value="alpha/beta-Hydrolases"/>
    <property type="match status" value="1"/>
</dbReference>
<dbReference type="PANTHER" id="PTHR43194:SF2">
    <property type="entry name" value="PEROXISOMAL MEMBRANE PROTEIN LPX1"/>
    <property type="match status" value="1"/>
</dbReference>
<proteinExistence type="predicted"/>
<keyword evidence="3" id="KW-0378">Hydrolase</keyword>
<dbReference type="PANTHER" id="PTHR43194">
    <property type="entry name" value="HYDROLASE ALPHA/BETA FOLD FAMILY"/>
    <property type="match status" value="1"/>
</dbReference>
<dbReference type="EMBL" id="JBHLWK010000008">
    <property type="protein sequence ID" value="MFC0203602.1"/>
    <property type="molecule type" value="Genomic_DNA"/>
</dbReference>
<evidence type="ECO:0000313" key="4">
    <source>
        <dbReference type="Proteomes" id="UP001589798"/>
    </source>
</evidence>
<evidence type="ECO:0000313" key="3">
    <source>
        <dbReference type="EMBL" id="MFC0203602.1"/>
    </source>
</evidence>
<keyword evidence="4" id="KW-1185">Reference proteome</keyword>
<dbReference type="GO" id="GO:0016787">
    <property type="term" value="F:hydrolase activity"/>
    <property type="evidence" value="ECO:0007669"/>
    <property type="project" value="UniProtKB-KW"/>
</dbReference>
<comment type="caution">
    <text evidence="3">The sequence shown here is derived from an EMBL/GenBank/DDBJ whole genome shotgun (WGS) entry which is preliminary data.</text>
</comment>
<gene>
    <name evidence="3" type="ORF">ACFFJC_04865</name>
</gene>
<feature type="domain" description="AB hydrolase-1" evidence="2">
    <location>
        <begin position="70"/>
        <end position="301"/>
    </location>
</feature>
<keyword evidence="1" id="KW-0732">Signal</keyword>
<organism evidence="3 4">
    <name type="scientific">Novosphingobium soli</name>
    <dbReference type="NCBI Taxonomy" id="574956"/>
    <lineage>
        <taxon>Bacteria</taxon>
        <taxon>Pseudomonadati</taxon>
        <taxon>Pseudomonadota</taxon>
        <taxon>Alphaproteobacteria</taxon>
        <taxon>Sphingomonadales</taxon>
        <taxon>Sphingomonadaceae</taxon>
        <taxon>Novosphingobium</taxon>
    </lineage>
</organism>
<dbReference type="InterPro" id="IPR006311">
    <property type="entry name" value="TAT_signal"/>
</dbReference>
<feature type="chain" id="PRO_5047066433" evidence="1">
    <location>
        <begin position="24"/>
        <end position="310"/>
    </location>
</feature>
<protein>
    <submittedName>
        <fullName evidence="3">Alpha/beta fold hydrolase</fullName>
    </submittedName>
</protein>
<feature type="signal peptide" evidence="1">
    <location>
        <begin position="1"/>
        <end position="23"/>
    </location>
</feature>
<dbReference type="PROSITE" id="PS51318">
    <property type="entry name" value="TAT"/>
    <property type="match status" value="1"/>
</dbReference>